<comment type="caution">
    <text evidence="2">The sequence shown here is derived from an EMBL/GenBank/DDBJ whole genome shotgun (WGS) entry which is preliminary data.</text>
</comment>
<evidence type="ECO:0000313" key="3">
    <source>
        <dbReference type="Proteomes" id="UP001222325"/>
    </source>
</evidence>
<gene>
    <name evidence="2" type="ORF">B0H15DRAFT_927397</name>
</gene>
<dbReference type="InterPro" id="IPR011008">
    <property type="entry name" value="Dimeric_a/b-barrel"/>
</dbReference>
<sequence length="139" mass="14151">MAVHLFVLAKFRPSTPPAAKAAALRTARALLAAAPALPGICIARAAAGPPLDARGGRGYEFGLTVEFADRAAYMAYIPHPHHLLVAAFVAGFSDGTPLCYQIDTDGDGEVGMGMGMGTGAGTGAGAGRAKVERETLSKL</sequence>
<dbReference type="Gene3D" id="3.30.70.100">
    <property type="match status" value="1"/>
</dbReference>
<dbReference type="SUPFAM" id="SSF54909">
    <property type="entry name" value="Dimeric alpha+beta barrel"/>
    <property type="match status" value="1"/>
</dbReference>
<accession>A0AAD6Y0C7</accession>
<dbReference type="Proteomes" id="UP001222325">
    <property type="component" value="Unassembled WGS sequence"/>
</dbReference>
<name>A0AAD6Y0C7_9AGAR</name>
<keyword evidence="3" id="KW-1185">Reference proteome</keyword>
<dbReference type="InterPro" id="IPR013097">
    <property type="entry name" value="Dabb"/>
</dbReference>
<dbReference type="SMART" id="SM00886">
    <property type="entry name" value="Dabb"/>
    <property type="match status" value="1"/>
</dbReference>
<feature type="domain" description="Stress-response A/B barrel" evidence="1">
    <location>
        <begin position="3"/>
        <end position="102"/>
    </location>
</feature>
<evidence type="ECO:0000259" key="1">
    <source>
        <dbReference type="PROSITE" id="PS51502"/>
    </source>
</evidence>
<dbReference type="EMBL" id="JARJCN010000005">
    <property type="protein sequence ID" value="KAJ7100760.1"/>
    <property type="molecule type" value="Genomic_DNA"/>
</dbReference>
<reference evidence="2" key="1">
    <citation type="submission" date="2023-03" db="EMBL/GenBank/DDBJ databases">
        <title>Massive genome expansion in bonnet fungi (Mycena s.s.) driven by repeated elements and novel gene families across ecological guilds.</title>
        <authorList>
            <consortium name="Lawrence Berkeley National Laboratory"/>
            <person name="Harder C.B."/>
            <person name="Miyauchi S."/>
            <person name="Viragh M."/>
            <person name="Kuo A."/>
            <person name="Thoen E."/>
            <person name="Andreopoulos B."/>
            <person name="Lu D."/>
            <person name="Skrede I."/>
            <person name="Drula E."/>
            <person name="Henrissat B."/>
            <person name="Morin E."/>
            <person name="Kohler A."/>
            <person name="Barry K."/>
            <person name="LaButti K."/>
            <person name="Morin E."/>
            <person name="Salamov A."/>
            <person name="Lipzen A."/>
            <person name="Mereny Z."/>
            <person name="Hegedus B."/>
            <person name="Baldrian P."/>
            <person name="Stursova M."/>
            <person name="Weitz H."/>
            <person name="Taylor A."/>
            <person name="Grigoriev I.V."/>
            <person name="Nagy L.G."/>
            <person name="Martin F."/>
            <person name="Kauserud H."/>
        </authorList>
    </citation>
    <scope>NUCLEOTIDE SEQUENCE</scope>
    <source>
        <strain evidence="2">CBHHK173m</strain>
    </source>
</reference>
<organism evidence="2 3">
    <name type="scientific">Mycena belliarum</name>
    <dbReference type="NCBI Taxonomy" id="1033014"/>
    <lineage>
        <taxon>Eukaryota</taxon>
        <taxon>Fungi</taxon>
        <taxon>Dikarya</taxon>
        <taxon>Basidiomycota</taxon>
        <taxon>Agaricomycotina</taxon>
        <taxon>Agaricomycetes</taxon>
        <taxon>Agaricomycetidae</taxon>
        <taxon>Agaricales</taxon>
        <taxon>Marasmiineae</taxon>
        <taxon>Mycenaceae</taxon>
        <taxon>Mycena</taxon>
    </lineage>
</organism>
<dbReference type="Pfam" id="PF07876">
    <property type="entry name" value="Dabb"/>
    <property type="match status" value="1"/>
</dbReference>
<dbReference type="AlphaFoldDB" id="A0AAD6Y0C7"/>
<evidence type="ECO:0000313" key="2">
    <source>
        <dbReference type="EMBL" id="KAJ7100760.1"/>
    </source>
</evidence>
<proteinExistence type="predicted"/>
<protein>
    <recommendedName>
        <fullName evidence="1">Stress-response A/B barrel domain-containing protein</fullName>
    </recommendedName>
</protein>
<dbReference type="PROSITE" id="PS51502">
    <property type="entry name" value="S_R_A_B_BARREL"/>
    <property type="match status" value="1"/>
</dbReference>